<organism evidence="12 13">
    <name type="scientific">Acetivibrio ethanolgignens</name>
    <dbReference type="NCBI Taxonomy" id="290052"/>
    <lineage>
        <taxon>Bacteria</taxon>
        <taxon>Bacillati</taxon>
        <taxon>Bacillota</taxon>
        <taxon>Clostridia</taxon>
        <taxon>Eubacteriales</taxon>
        <taxon>Oscillospiraceae</taxon>
        <taxon>Acetivibrio</taxon>
    </lineage>
</organism>
<dbReference type="SUPFAM" id="SSF54680">
    <property type="entry name" value="Pyrimidine nucleoside phosphorylase C-terminal domain"/>
    <property type="match status" value="1"/>
</dbReference>
<dbReference type="InterPro" id="IPR000053">
    <property type="entry name" value="Thymidine/pyrmidine_PPase"/>
</dbReference>
<comment type="caution">
    <text evidence="12">The sequence shown here is derived from an EMBL/GenBank/DDBJ whole genome shotgun (WGS) entry which is preliminary data.</text>
</comment>
<dbReference type="SUPFAM" id="SSF47648">
    <property type="entry name" value="Nucleoside phosphorylase/phosphoribosyltransferase N-terminal domain"/>
    <property type="match status" value="1"/>
</dbReference>
<dbReference type="InterPro" id="IPR017872">
    <property type="entry name" value="Pyrmidine_PPase_CS"/>
</dbReference>
<comment type="catalytic activity">
    <reaction evidence="10">
        <text>thymidine + phosphate = 2-deoxy-alpha-D-ribose 1-phosphate + thymine</text>
        <dbReference type="Rhea" id="RHEA:16037"/>
        <dbReference type="ChEBI" id="CHEBI:17748"/>
        <dbReference type="ChEBI" id="CHEBI:17821"/>
        <dbReference type="ChEBI" id="CHEBI:43474"/>
        <dbReference type="ChEBI" id="CHEBI:57259"/>
        <dbReference type="EC" id="2.4.2.2"/>
    </reaction>
</comment>
<evidence type="ECO:0000256" key="2">
    <source>
        <dbReference type="ARBA" id="ARBA00003877"/>
    </source>
</evidence>
<comment type="function">
    <text evidence="2">Catalyzes phosphorolysis of the pyrimidine nucleosides uridine, thymidine and 2'-deoxyuridine with the formation of the corresponding pyrimidine base and ribose-1-phosphate.</text>
</comment>
<dbReference type="InterPro" id="IPR017459">
    <property type="entry name" value="Glycosyl_Trfase_fam3_N_dom"/>
</dbReference>
<dbReference type="EMBL" id="LNAM01000197">
    <property type="protein sequence ID" value="KSV57828.1"/>
    <property type="molecule type" value="Genomic_DNA"/>
</dbReference>
<keyword evidence="13" id="KW-1185">Reference proteome</keyword>
<dbReference type="Pfam" id="PF00591">
    <property type="entry name" value="Glycos_transf_3"/>
    <property type="match status" value="1"/>
</dbReference>
<dbReference type="Gene3D" id="1.20.970.10">
    <property type="entry name" value="Transferase, Pyrimidine Nucleoside Phosphorylase, Chain C"/>
    <property type="match status" value="1"/>
</dbReference>
<keyword evidence="7" id="KW-0328">Glycosyltransferase</keyword>
<dbReference type="InterPro" id="IPR035902">
    <property type="entry name" value="Nuc_phospho_transferase"/>
</dbReference>
<dbReference type="Proteomes" id="UP000054874">
    <property type="component" value="Unassembled WGS sequence"/>
</dbReference>
<dbReference type="PANTHER" id="PTHR10515">
    <property type="entry name" value="THYMIDINE PHOSPHORYLASE"/>
    <property type="match status" value="1"/>
</dbReference>
<dbReference type="PANTHER" id="PTHR10515:SF0">
    <property type="entry name" value="THYMIDINE PHOSPHORYLASE"/>
    <property type="match status" value="1"/>
</dbReference>
<dbReference type="InterPro" id="IPR036320">
    <property type="entry name" value="Glycosyl_Trfase_fam3_N_dom_sf"/>
</dbReference>
<accession>A0A0V8QBE2</accession>
<reference evidence="12 13" key="1">
    <citation type="submission" date="2015-11" db="EMBL/GenBank/DDBJ databases">
        <title>Butyribacter intestini gen. nov., sp. nov., a butyric acid-producing bacterium of the family Lachnospiraceae isolated from the human faeces.</title>
        <authorList>
            <person name="Zou Y."/>
            <person name="Xue W."/>
            <person name="Luo G."/>
            <person name="Lv M."/>
        </authorList>
    </citation>
    <scope>NUCLEOTIDE SEQUENCE [LARGE SCALE GENOMIC DNA]</scope>
    <source>
        <strain evidence="12 13">ACET-33324</strain>
    </source>
</reference>
<dbReference type="STRING" id="290052.ASU35_03705"/>
<dbReference type="GO" id="GO:0004645">
    <property type="term" value="F:1,4-alpha-oligoglucan phosphorylase activity"/>
    <property type="evidence" value="ECO:0007669"/>
    <property type="project" value="InterPro"/>
</dbReference>
<dbReference type="GO" id="GO:0009032">
    <property type="term" value="F:thymidine phosphorylase activity"/>
    <property type="evidence" value="ECO:0007669"/>
    <property type="project" value="TreeGrafter"/>
</dbReference>
<name>A0A0V8QBE2_9FIRM</name>
<dbReference type="Pfam" id="PF07831">
    <property type="entry name" value="PYNP_C"/>
    <property type="match status" value="1"/>
</dbReference>
<proteinExistence type="inferred from homology"/>
<dbReference type="Gene3D" id="3.90.1170.30">
    <property type="entry name" value="Pyrimidine nucleoside phosphorylase-like, C-terminal domain"/>
    <property type="match status" value="1"/>
</dbReference>
<dbReference type="InterPro" id="IPR036566">
    <property type="entry name" value="PYNP-like_C_sf"/>
</dbReference>
<evidence type="ECO:0000256" key="3">
    <source>
        <dbReference type="ARBA" id="ARBA00006915"/>
    </source>
</evidence>
<dbReference type="AlphaFoldDB" id="A0A0V8QBE2"/>
<dbReference type="FunFam" id="3.40.1030.10:FF:000003">
    <property type="entry name" value="Pyrimidine-nucleoside phosphorylase"/>
    <property type="match status" value="1"/>
</dbReference>
<evidence type="ECO:0000256" key="8">
    <source>
        <dbReference type="ARBA" id="ARBA00022679"/>
    </source>
</evidence>
<dbReference type="InterPro" id="IPR018090">
    <property type="entry name" value="Pyrmidine_PPas_bac/euk"/>
</dbReference>
<dbReference type="NCBIfam" id="NF004747">
    <property type="entry name" value="PRK06078.1"/>
    <property type="match status" value="1"/>
</dbReference>
<comment type="subunit">
    <text evidence="4">Homodimer.</text>
</comment>
<comment type="catalytic activity">
    <reaction evidence="1">
        <text>2'-deoxyuridine + phosphate = 2-deoxy-alpha-D-ribose 1-phosphate + uracil</text>
        <dbReference type="Rhea" id="RHEA:22824"/>
        <dbReference type="ChEBI" id="CHEBI:16450"/>
        <dbReference type="ChEBI" id="CHEBI:17568"/>
        <dbReference type="ChEBI" id="CHEBI:43474"/>
        <dbReference type="ChEBI" id="CHEBI:57259"/>
        <dbReference type="EC" id="2.4.2.2"/>
    </reaction>
</comment>
<dbReference type="GO" id="GO:0006213">
    <property type="term" value="P:pyrimidine nucleoside metabolic process"/>
    <property type="evidence" value="ECO:0007669"/>
    <property type="project" value="InterPro"/>
</dbReference>
<dbReference type="InterPro" id="IPR013102">
    <property type="entry name" value="PYNP_C"/>
</dbReference>
<feature type="domain" description="Pyrimidine nucleoside phosphorylase C-terminal" evidence="11">
    <location>
        <begin position="344"/>
        <end position="418"/>
    </location>
</feature>
<dbReference type="GO" id="GO:0005829">
    <property type="term" value="C:cytosol"/>
    <property type="evidence" value="ECO:0007669"/>
    <property type="project" value="TreeGrafter"/>
</dbReference>
<dbReference type="OrthoDB" id="9763887at2"/>
<evidence type="ECO:0000256" key="10">
    <source>
        <dbReference type="ARBA" id="ARBA00048525"/>
    </source>
</evidence>
<dbReference type="GO" id="GO:0006206">
    <property type="term" value="P:pyrimidine nucleobase metabolic process"/>
    <property type="evidence" value="ECO:0007669"/>
    <property type="project" value="InterPro"/>
</dbReference>
<comment type="similarity">
    <text evidence="3">Belongs to the thymidine/pyrimidine-nucleoside phosphorylase family.</text>
</comment>
<dbReference type="SMART" id="SM00941">
    <property type="entry name" value="PYNP_C"/>
    <property type="match status" value="1"/>
</dbReference>
<gene>
    <name evidence="12" type="ORF">ASU35_03705</name>
</gene>
<evidence type="ECO:0000256" key="7">
    <source>
        <dbReference type="ARBA" id="ARBA00022676"/>
    </source>
</evidence>
<dbReference type="InterPro" id="IPR000312">
    <property type="entry name" value="Glycosyl_Trfase_fam3"/>
</dbReference>
<dbReference type="PROSITE" id="PS00647">
    <property type="entry name" value="THYMID_PHOSPHORYLASE"/>
    <property type="match status" value="1"/>
</dbReference>
<evidence type="ECO:0000256" key="4">
    <source>
        <dbReference type="ARBA" id="ARBA00011738"/>
    </source>
</evidence>
<evidence type="ECO:0000256" key="6">
    <source>
        <dbReference type="ARBA" id="ARBA00014680"/>
    </source>
</evidence>
<evidence type="ECO:0000313" key="12">
    <source>
        <dbReference type="EMBL" id="KSV57828.1"/>
    </source>
</evidence>
<evidence type="ECO:0000256" key="5">
    <source>
        <dbReference type="ARBA" id="ARBA00011889"/>
    </source>
</evidence>
<protein>
    <recommendedName>
        <fullName evidence="6">Pyrimidine-nucleoside phosphorylase</fullName>
        <ecNumber evidence="5">2.4.2.2</ecNumber>
    </recommendedName>
</protein>
<dbReference type="RefSeq" id="WP_058353883.1">
    <property type="nucleotide sequence ID" value="NZ_CABMMD010000197.1"/>
</dbReference>
<dbReference type="SUPFAM" id="SSF52418">
    <property type="entry name" value="Nucleoside phosphorylase/phosphoribosyltransferase catalytic domain"/>
    <property type="match status" value="1"/>
</dbReference>
<evidence type="ECO:0000313" key="13">
    <source>
        <dbReference type="Proteomes" id="UP000054874"/>
    </source>
</evidence>
<dbReference type="EC" id="2.4.2.2" evidence="5"/>
<sequence length="440" mass="47180">MRMYDLIEKKKMGEELSKEEISFMVGGYVKGEIPDYQMSAMLMAIYFKGMTTEELTNLTLTMAHSGDMVDLSPIQGIKVDKHSTGGVGDKTTLVVAPTVAACGVKVAKMSGRGLGHTGGTVDKLESIPGFVTALSEQEFFDTVNKIGVSVIGQTGNLAPADKKLYALRDTTATVNSVPLIAASIMSKKLAAGSDCILLDVTTGSGAFIKDFEEAIVLAQTMVNIGEGAGRRTVALITNMDTPLGSAIGNINEVQEVTELLKGTGPEDLKTVCLHLAANMLYLAEKGSMDECMKKAKETMESGASYRKFLEMVEAQHGDKSYIENPEKFDKAEFYYEVAAPATGYITHMNTEQCGIASVVLGAGRETKESEIDFTAGIRIQKKTGDYVTVGDTIATLYSSSDSGFASAADMLVKAYTISSEKPEPEKLILARVTKDGVQKY</sequence>
<comment type="catalytic activity">
    <reaction evidence="9">
        <text>uridine + phosphate = alpha-D-ribose 1-phosphate + uracil</text>
        <dbReference type="Rhea" id="RHEA:24388"/>
        <dbReference type="ChEBI" id="CHEBI:16704"/>
        <dbReference type="ChEBI" id="CHEBI:17568"/>
        <dbReference type="ChEBI" id="CHEBI:43474"/>
        <dbReference type="ChEBI" id="CHEBI:57720"/>
        <dbReference type="EC" id="2.4.2.2"/>
    </reaction>
</comment>
<keyword evidence="8" id="KW-0808">Transferase</keyword>
<dbReference type="NCBIfam" id="TIGR02644">
    <property type="entry name" value="Y_phosphoryl"/>
    <property type="match status" value="1"/>
</dbReference>
<evidence type="ECO:0000256" key="1">
    <source>
        <dbReference type="ARBA" id="ARBA00001066"/>
    </source>
</evidence>
<evidence type="ECO:0000256" key="9">
    <source>
        <dbReference type="ARBA" id="ARBA00048453"/>
    </source>
</evidence>
<dbReference type="PIRSF" id="PIRSF000478">
    <property type="entry name" value="TP_PyNP"/>
    <property type="match status" value="1"/>
</dbReference>
<dbReference type="Pfam" id="PF02885">
    <property type="entry name" value="Glycos_trans_3N"/>
    <property type="match status" value="1"/>
</dbReference>
<dbReference type="Gene3D" id="3.40.1030.10">
    <property type="entry name" value="Nucleoside phosphorylase/phosphoribosyltransferase catalytic domain"/>
    <property type="match status" value="1"/>
</dbReference>
<dbReference type="NCBIfam" id="NF004490">
    <property type="entry name" value="PRK05820.1"/>
    <property type="match status" value="1"/>
</dbReference>
<evidence type="ECO:0000259" key="11">
    <source>
        <dbReference type="SMART" id="SM00941"/>
    </source>
</evidence>